<evidence type="ECO:0000313" key="2">
    <source>
        <dbReference type="Proteomes" id="UP001345963"/>
    </source>
</evidence>
<reference evidence="1 2" key="1">
    <citation type="submission" date="2021-07" db="EMBL/GenBank/DDBJ databases">
        <authorList>
            <person name="Palmer J.M."/>
        </authorList>
    </citation>
    <scope>NUCLEOTIDE SEQUENCE [LARGE SCALE GENOMIC DNA]</scope>
    <source>
        <strain evidence="1 2">AT_MEX2019</strain>
        <tissue evidence="1">Muscle</tissue>
    </source>
</reference>
<gene>
    <name evidence="1" type="ORF">ATANTOWER_024757</name>
</gene>
<keyword evidence="2" id="KW-1185">Reference proteome</keyword>
<proteinExistence type="predicted"/>
<name>A0ABU7A9E1_9TELE</name>
<organism evidence="1 2">
    <name type="scientific">Ataeniobius toweri</name>
    <dbReference type="NCBI Taxonomy" id="208326"/>
    <lineage>
        <taxon>Eukaryota</taxon>
        <taxon>Metazoa</taxon>
        <taxon>Chordata</taxon>
        <taxon>Craniata</taxon>
        <taxon>Vertebrata</taxon>
        <taxon>Euteleostomi</taxon>
        <taxon>Actinopterygii</taxon>
        <taxon>Neopterygii</taxon>
        <taxon>Teleostei</taxon>
        <taxon>Neoteleostei</taxon>
        <taxon>Acanthomorphata</taxon>
        <taxon>Ovalentaria</taxon>
        <taxon>Atherinomorphae</taxon>
        <taxon>Cyprinodontiformes</taxon>
        <taxon>Goodeidae</taxon>
        <taxon>Ataeniobius</taxon>
    </lineage>
</organism>
<protein>
    <submittedName>
        <fullName evidence="1">Uncharacterized protein</fullName>
    </submittedName>
</protein>
<comment type="caution">
    <text evidence="1">The sequence shown here is derived from an EMBL/GenBank/DDBJ whole genome shotgun (WGS) entry which is preliminary data.</text>
</comment>
<evidence type="ECO:0000313" key="1">
    <source>
        <dbReference type="EMBL" id="MED6234219.1"/>
    </source>
</evidence>
<accession>A0ABU7A9E1</accession>
<dbReference type="EMBL" id="JAHUTI010005644">
    <property type="protein sequence ID" value="MED6234219.1"/>
    <property type="molecule type" value="Genomic_DNA"/>
</dbReference>
<dbReference type="Proteomes" id="UP001345963">
    <property type="component" value="Unassembled WGS sequence"/>
</dbReference>
<sequence length="107" mass="12269">MRFMVCWCSSEIETGWKQVEFMQDGVQPQTRLGGKIVTNKNGNGIVENTLLIWKEVVDRYRLADVTGLLMWPSCNSNFRPGELDSFFVGWRDRGLVALCQFVEGNTF</sequence>